<dbReference type="EMBL" id="JAWDGP010003079">
    <property type="protein sequence ID" value="KAK3777479.1"/>
    <property type="molecule type" value="Genomic_DNA"/>
</dbReference>
<dbReference type="AlphaFoldDB" id="A0AAE1DNW3"/>
<proteinExistence type="predicted"/>
<name>A0AAE1DNW3_9GAST</name>
<sequence>MLVSSLNAFSVDVRDLESYSEQQDPCRLICYIGTSSQCESCFQSVEPKDRQQKRMLGFHSRQNRNDGCGCCALSRRSNRFCCATCDRANLRRG</sequence>
<keyword evidence="2" id="KW-1185">Reference proteome</keyword>
<comment type="caution">
    <text evidence="1">The sequence shown here is derived from an EMBL/GenBank/DDBJ whole genome shotgun (WGS) entry which is preliminary data.</text>
</comment>
<protein>
    <submittedName>
        <fullName evidence="1">Uncharacterized protein</fullName>
    </submittedName>
</protein>
<evidence type="ECO:0000313" key="1">
    <source>
        <dbReference type="EMBL" id="KAK3777479.1"/>
    </source>
</evidence>
<dbReference type="Proteomes" id="UP001283361">
    <property type="component" value="Unassembled WGS sequence"/>
</dbReference>
<gene>
    <name evidence="1" type="ORF">RRG08_032582</name>
</gene>
<accession>A0AAE1DNW3</accession>
<evidence type="ECO:0000313" key="2">
    <source>
        <dbReference type="Proteomes" id="UP001283361"/>
    </source>
</evidence>
<reference evidence="1" key="1">
    <citation type="journal article" date="2023" name="G3 (Bethesda)">
        <title>A reference genome for the long-term kleptoplast-retaining sea slug Elysia crispata morphotype clarki.</title>
        <authorList>
            <person name="Eastman K.E."/>
            <person name="Pendleton A.L."/>
            <person name="Shaikh M.A."/>
            <person name="Suttiyut T."/>
            <person name="Ogas R."/>
            <person name="Tomko P."/>
            <person name="Gavelis G."/>
            <person name="Widhalm J.R."/>
            <person name="Wisecaver J.H."/>
        </authorList>
    </citation>
    <scope>NUCLEOTIDE SEQUENCE</scope>
    <source>
        <strain evidence="1">ECLA1</strain>
    </source>
</reference>
<organism evidence="1 2">
    <name type="scientific">Elysia crispata</name>
    <name type="common">lettuce slug</name>
    <dbReference type="NCBI Taxonomy" id="231223"/>
    <lineage>
        <taxon>Eukaryota</taxon>
        <taxon>Metazoa</taxon>
        <taxon>Spiralia</taxon>
        <taxon>Lophotrochozoa</taxon>
        <taxon>Mollusca</taxon>
        <taxon>Gastropoda</taxon>
        <taxon>Heterobranchia</taxon>
        <taxon>Euthyneura</taxon>
        <taxon>Panpulmonata</taxon>
        <taxon>Sacoglossa</taxon>
        <taxon>Placobranchoidea</taxon>
        <taxon>Plakobranchidae</taxon>
        <taxon>Elysia</taxon>
    </lineage>
</organism>